<protein>
    <recommendedName>
        <fullName evidence="9">Membrane fusion protein (MFP) family protein</fullName>
    </recommendedName>
</protein>
<feature type="transmembrane region" description="Helical" evidence="9">
    <location>
        <begin position="71"/>
        <end position="92"/>
    </location>
</feature>
<keyword evidence="8 9" id="KW-0472">Membrane</keyword>
<evidence type="ECO:0000256" key="8">
    <source>
        <dbReference type="ARBA" id="ARBA00023136"/>
    </source>
</evidence>
<keyword evidence="5 9" id="KW-0997">Cell inner membrane</keyword>
<evidence type="ECO:0000256" key="10">
    <source>
        <dbReference type="SAM" id="MobiDB-lite"/>
    </source>
</evidence>
<evidence type="ECO:0000256" key="4">
    <source>
        <dbReference type="ARBA" id="ARBA00022475"/>
    </source>
</evidence>
<comment type="caution">
    <text evidence="13">The sequence shown here is derived from an EMBL/GenBank/DDBJ whole genome shotgun (WGS) entry which is preliminary data.</text>
</comment>
<dbReference type="PRINTS" id="PR01490">
    <property type="entry name" value="RTXTOXIND"/>
</dbReference>
<accession>A0ABU9B673</accession>
<feature type="domain" description="AprE-like beta-barrel" evidence="12">
    <location>
        <begin position="331"/>
        <end position="424"/>
    </location>
</feature>
<evidence type="ECO:0000256" key="9">
    <source>
        <dbReference type="RuleBase" id="RU365093"/>
    </source>
</evidence>
<dbReference type="PANTHER" id="PTHR30386:SF26">
    <property type="entry name" value="TRANSPORT PROTEIN COMB"/>
    <property type="match status" value="1"/>
</dbReference>
<dbReference type="SUPFAM" id="SSF111369">
    <property type="entry name" value="HlyD-like secretion proteins"/>
    <property type="match status" value="1"/>
</dbReference>
<dbReference type="InterPro" id="IPR050739">
    <property type="entry name" value="MFP"/>
</dbReference>
<keyword evidence="4 9" id="KW-1003">Cell membrane</keyword>
<evidence type="ECO:0000256" key="1">
    <source>
        <dbReference type="ARBA" id="ARBA00004377"/>
    </source>
</evidence>
<evidence type="ECO:0000259" key="11">
    <source>
        <dbReference type="Pfam" id="PF25917"/>
    </source>
</evidence>
<reference evidence="13 14" key="1">
    <citation type="submission" date="2024-04" db="EMBL/GenBank/DDBJ databases">
        <title>Novel species of the genus Ideonella isolated from streams.</title>
        <authorList>
            <person name="Lu H."/>
        </authorList>
    </citation>
    <scope>NUCLEOTIDE SEQUENCE [LARGE SCALE GENOMIC DNA]</scope>
    <source>
        <strain evidence="13 14">BYS139W</strain>
    </source>
</reference>
<dbReference type="NCBIfam" id="TIGR01843">
    <property type="entry name" value="type_I_hlyD"/>
    <property type="match status" value="1"/>
</dbReference>
<organism evidence="13 14">
    <name type="scientific">Pseudaquabacterium rugosum</name>
    <dbReference type="NCBI Taxonomy" id="2984194"/>
    <lineage>
        <taxon>Bacteria</taxon>
        <taxon>Pseudomonadati</taxon>
        <taxon>Pseudomonadota</taxon>
        <taxon>Betaproteobacteria</taxon>
        <taxon>Burkholderiales</taxon>
        <taxon>Sphaerotilaceae</taxon>
        <taxon>Pseudaquabacterium</taxon>
    </lineage>
</organism>
<evidence type="ECO:0000256" key="5">
    <source>
        <dbReference type="ARBA" id="ARBA00022519"/>
    </source>
</evidence>
<dbReference type="Pfam" id="PF26002">
    <property type="entry name" value="Beta-barrel_AprE"/>
    <property type="match status" value="1"/>
</dbReference>
<dbReference type="InterPro" id="IPR058625">
    <property type="entry name" value="MdtA-like_BSH"/>
</dbReference>
<feature type="domain" description="Multidrug resistance protein MdtA-like barrel-sandwich hybrid" evidence="11">
    <location>
        <begin position="119"/>
        <end position="321"/>
    </location>
</feature>
<proteinExistence type="inferred from homology"/>
<comment type="subcellular location">
    <subcellularLocation>
        <location evidence="1 9">Cell inner membrane</location>
        <topology evidence="1 9">Single-pass membrane protein</topology>
    </subcellularLocation>
</comment>
<gene>
    <name evidence="13" type="ORF">AACH11_04565</name>
</gene>
<evidence type="ECO:0000256" key="2">
    <source>
        <dbReference type="ARBA" id="ARBA00009477"/>
    </source>
</evidence>
<dbReference type="EMBL" id="JBBUTF010000004">
    <property type="protein sequence ID" value="MEK8025234.1"/>
    <property type="molecule type" value="Genomic_DNA"/>
</dbReference>
<evidence type="ECO:0000256" key="7">
    <source>
        <dbReference type="ARBA" id="ARBA00022989"/>
    </source>
</evidence>
<keyword evidence="6 9" id="KW-0812">Transmembrane</keyword>
<dbReference type="InterPro" id="IPR058982">
    <property type="entry name" value="Beta-barrel_AprE"/>
</dbReference>
<dbReference type="Pfam" id="PF25917">
    <property type="entry name" value="BSH_RND"/>
    <property type="match status" value="1"/>
</dbReference>
<dbReference type="RefSeq" id="WP_341373022.1">
    <property type="nucleotide sequence ID" value="NZ_JBBUTF010000004.1"/>
</dbReference>
<feature type="region of interest" description="Disordered" evidence="10">
    <location>
        <begin position="25"/>
        <end position="44"/>
    </location>
</feature>
<evidence type="ECO:0000259" key="12">
    <source>
        <dbReference type="Pfam" id="PF26002"/>
    </source>
</evidence>
<sequence length="446" mass="48439">MTPLPMPDPLDLWRNLRTAVRQWRALDADPTAPQTPSAAGPRGRAAAALRPEDLAFLSPTQAAEVLEPARAALWAVWLMLAAVVAAVAWAALAQVDMITRAPARIVPEGREQVIASLEGGILRELKVREGQAVEAGQALASLDPTRVEAQQGESRARRMSLMGQLARLDAEAAGTALRFPPELASAPAVTRGETASYEARQRALQQAVGMVRANQGLLERELRLASDMAGRGLMSDVEVMRLRRQVNEMSLQVQERINRYRQDAAAELVKVRSELTVLDEQQVVRDDQLKRTVLTSPVRGLVKNIRVNTVGGVVAAGAPVMEIVPVGDTVLVELRIKPADIGFVQIGQPVEIKLSAYDFSVYGSLHGQVQTLSPDALGDPNAPAAQDNSYYRALVRAERHALKAGDRLLTVLPGMMGTAEIRTGERTVLTFLLRPMMKATEAFSER</sequence>
<keyword evidence="3 9" id="KW-0813">Transport</keyword>
<evidence type="ECO:0000313" key="13">
    <source>
        <dbReference type="EMBL" id="MEK8025234.1"/>
    </source>
</evidence>
<dbReference type="InterPro" id="IPR010129">
    <property type="entry name" value="T1SS_HlyD"/>
</dbReference>
<keyword evidence="7 9" id="KW-1133">Transmembrane helix</keyword>
<dbReference type="Gene3D" id="2.40.30.170">
    <property type="match status" value="1"/>
</dbReference>
<evidence type="ECO:0000313" key="14">
    <source>
        <dbReference type="Proteomes" id="UP001368500"/>
    </source>
</evidence>
<dbReference type="Proteomes" id="UP001368500">
    <property type="component" value="Unassembled WGS sequence"/>
</dbReference>
<comment type="similarity">
    <text evidence="2 9">Belongs to the membrane fusion protein (MFP) (TC 8.A.1) family.</text>
</comment>
<evidence type="ECO:0000256" key="6">
    <source>
        <dbReference type="ARBA" id="ARBA00022692"/>
    </source>
</evidence>
<dbReference type="Gene3D" id="2.40.50.100">
    <property type="match status" value="1"/>
</dbReference>
<name>A0ABU9B673_9BURK</name>
<evidence type="ECO:0000256" key="3">
    <source>
        <dbReference type="ARBA" id="ARBA00022448"/>
    </source>
</evidence>
<keyword evidence="14" id="KW-1185">Reference proteome</keyword>
<dbReference type="PANTHER" id="PTHR30386">
    <property type="entry name" value="MEMBRANE FUSION SUBUNIT OF EMRAB-TOLC MULTIDRUG EFFLUX PUMP"/>
    <property type="match status" value="1"/>
</dbReference>